<dbReference type="AlphaFoldDB" id="A0A518DDJ2"/>
<dbReference type="RefSeq" id="WP_145286299.1">
    <property type="nucleotide sequence ID" value="NZ_CP036291.1"/>
</dbReference>
<proteinExistence type="predicted"/>
<dbReference type="EMBL" id="CP036291">
    <property type="protein sequence ID" value="QDU89540.1"/>
    <property type="molecule type" value="Genomic_DNA"/>
</dbReference>
<dbReference type="Proteomes" id="UP000317429">
    <property type="component" value="Chromosome"/>
</dbReference>
<dbReference type="KEGG" id="pnd:Pla175_29320"/>
<reference evidence="1 2" key="1">
    <citation type="submission" date="2019-02" db="EMBL/GenBank/DDBJ databases">
        <title>Deep-cultivation of Planctomycetes and their phenomic and genomic characterization uncovers novel biology.</title>
        <authorList>
            <person name="Wiegand S."/>
            <person name="Jogler M."/>
            <person name="Boedeker C."/>
            <person name="Pinto D."/>
            <person name="Vollmers J."/>
            <person name="Rivas-Marin E."/>
            <person name="Kohn T."/>
            <person name="Peeters S.H."/>
            <person name="Heuer A."/>
            <person name="Rast P."/>
            <person name="Oberbeckmann S."/>
            <person name="Bunk B."/>
            <person name="Jeske O."/>
            <person name="Meyerdierks A."/>
            <person name="Storesund J.E."/>
            <person name="Kallscheuer N."/>
            <person name="Luecker S."/>
            <person name="Lage O.M."/>
            <person name="Pohl T."/>
            <person name="Merkel B.J."/>
            <person name="Hornburger P."/>
            <person name="Mueller R.-W."/>
            <person name="Bruemmer F."/>
            <person name="Labrenz M."/>
            <person name="Spormann A.M."/>
            <person name="Op den Camp H."/>
            <person name="Overmann J."/>
            <person name="Amann R."/>
            <person name="Jetten M.S.M."/>
            <person name="Mascher T."/>
            <person name="Medema M.H."/>
            <person name="Devos D.P."/>
            <person name="Kaster A.-K."/>
            <person name="Ovreas L."/>
            <person name="Rohde M."/>
            <person name="Galperin M.Y."/>
            <person name="Jogler C."/>
        </authorList>
    </citation>
    <scope>NUCLEOTIDE SEQUENCE [LARGE SCALE GENOMIC DNA]</scope>
    <source>
        <strain evidence="1 2">Pla175</strain>
    </source>
</reference>
<sequence>MSTDRRCETAGWPLLRLAQMQAVSLPTEDFSDLPADTRRTPKPLDGLHRRQAFVGAQIAERGSRLLRVSWGTTWESPRMLPC</sequence>
<protein>
    <submittedName>
        <fullName evidence="1">Uncharacterized protein</fullName>
    </submittedName>
</protein>
<accession>A0A518DDJ2</accession>
<evidence type="ECO:0000313" key="2">
    <source>
        <dbReference type="Proteomes" id="UP000317429"/>
    </source>
</evidence>
<keyword evidence="2" id="KW-1185">Reference proteome</keyword>
<name>A0A518DDJ2_9BACT</name>
<organism evidence="1 2">
    <name type="scientific">Pirellulimonas nuda</name>
    <dbReference type="NCBI Taxonomy" id="2528009"/>
    <lineage>
        <taxon>Bacteria</taxon>
        <taxon>Pseudomonadati</taxon>
        <taxon>Planctomycetota</taxon>
        <taxon>Planctomycetia</taxon>
        <taxon>Pirellulales</taxon>
        <taxon>Lacipirellulaceae</taxon>
        <taxon>Pirellulimonas</taxon>
    </lineage>
</organism>
<evidence type="ECO:0000313" key="1">
    <source>
        <dbReference type="EMBL" id="QDU89540.1"/>
    </source>
</evidence>
<gene>
    <name evidence="1" type="ORF">Pla175_29320</name>
</gene>